<keyword evidence="4" id="KW-1003">Cell membrane</keyword>
<dbReference type="Pfam" id="PF02518">
    <property type="entry name" value="HATPase_c"/>
    <property type="match status" value="1"/>
</dbReference>
<keyword evidence="5" id="KW-0997">Cell inner membrane</keyword>
<evidence type="ECO:0000256" key="6">
    <source>
        <dbReference type="ARBA" id="ARBA00022553"/>
    </source>
</evidence>
<keyword evidence="8 18" id="KW-0812">Transmembrane</keyword>
<keyword evidence="14 18" id="KW-0472">Membrane</keyword>
<dbReference type="OrthoDB" id="9772100at2"/>
<evidence type="ECO:0000256" key="18">
    <source>
        <dbReference type="SAM" id="Phobius"/>
    </source>
</evidence>
<reference evidence="20 21" key="1">
    <citation type="submission" date="2019-02" db="EMBL/GenBank/DDBJ databases">
        <title>Aquabacterium sp. strain KMB7.</title>
        <authorList>
            <person name="Chen W.-M."/>
        </authorList>
    </citation>
    <scope>NUCLEOTIDE SEQUENCE [LARGE SCALE GENOMIC DNA]</scope>
    <source>
        <strain evidence="20 21">KMB7</strain>
    </source>
</reference>
<evidence type="ECO:0000256" key="5">
    <source>
        <dbReference type="ARBA" id="ARBA00022519"/>
    </source>
</evidence>
<keyword evidence="9" id="KW-0547">Nucleotide-binding</keyword>
<dbReference type="EC" id="2.7.13.3" evidence="3"/>
<evidence type="ECO:0000313" key="21">
    <source>
        <dbReference type="Proteomes" id="UP000292120"/>
    </source>
</evidence>
<dbReference type="PANTHER" id="PTHR43065">
    <property type="entry name" value="SENSOR HISTIDINE KINASE"/>
    <property type="match status" value="1"/>
</dbReference>
<dbReference type="InterPro" id="IPR005467">
    <property type="entry name" value="His_kinase_dom"/>
</dbReference>
<dbReference type="InterPro" id="IPR003594">
    <property type="entry name" value="HATPase_dom"/>
</dbReference>
<dbReference type="Gene3D" id="3.30.450.20">
    <property type="entry name" value="PAS domain"/>
    <property type="match status" value="2"/>
</dbReference>
<dbReference type="SMART" id="SM00387">
    <property type="entry name" value="HATPase_c"/>
    <property type="match status" value="1"/>
</dbReference>
<evidence type="ECO:0000256" key="7">
    <source>
        <dbReference type="ARBA" id="ARBA00022679"/>
    </source>
</evidence>
<comment type="catalytic activity">
    <reaction evidence="1">
        <text>ATP + protein L-histidine = ADP + protein N-phospho-L-histidine.</text>
        <dbReference type="EC" id="2.7.13.3"/>
    </reaction>
</comment>
<evidence type="ECO:0000256" key="17">
    <source>
        <dbReference type="SAM" id="MobiDB-lite"/>
    </source>
</evidence>
<evidence type="ECO:0000256" key="11">
    <source>
        <dbReference type="ARBA" id="ARBA00022840"/>
    </source>
</evidence>
<dbReference type="CDD" id="cd00082">
    <property type="entry name" value="HisKA"/>
    <property type="match status" value="1"/>
</dbReference>
<sequence>MPDDSPDTQTSIRDALLTGDVSVQEVVRRSRIMVGALLVALAMLATGLLAYEASWRQGLAASRSNTEHKLELFNSAMEGMLNRLETVPATIQLNQEVLALLAAPQPNASTVPVNAYLAKLNAQLGSMAVYVLNTRGTVVGTSNYREAGSFMGEDLSFRPYFLTALAGQVGRHFAIGNTSRQPGYYLANPIRQEGRIVGVAVIKISLQPVQQLWAMLATPAVIVDEHDVIILASEPDWLYQRLAETPIEKRIELQIAQLYSESRLRLFPLGPELVNPSEVTRRDGLVLSNHAFQERLGRTLMAVPRDLRKMGWRLWSLHEVDSVRKQAVMVAMLSAVATGFVCLLWLVVQQRQRLVRQKLAAKRMLEKANSDLESKVARRTSALASANERLRKEVAERIQAEHTLREAQDELIQAAKLAAVGQMSTGITHELSQPLGAIRTLAGNSSAFLQRGDLATVGSNLALITRLTEQMGEIVQSLKGFARKAPATASRMDLSQAVNNALLLFVARLRSDHVSLHNDCQDEAIEVWGEPNRLEQVLVNLIGNALDAMKDQPHRTLHLHTEVADPNRIRLLIDDNGPGLPAHGADRLFEPFFTTKPRGEGLGLGLSISRDIVRSFQGELRAENLPEGGARFIIDLPSRAPEPGETADPPTTEHSAPAANPLP</sequence>
<proteinExistence type="predicted"/>
<name>A0A4Q9H3Z8_9BURK</name>
<evidence type="ECO:0000256" key="9">
    <source>
        <dbReference type="ARBA" id="ARBA00022741"/>
    </source>
</evidence>
<dbReference type="InterPro" id="IPR003661">
    <property type="entry name" value="HisK_dim/P_dom"/>
</dbReference>
<dbReference type="Gene3D" id="1.10.287.130">
    <property type="match status" value="1"/>
</dbReference>
<dbReference type="Proteomes" id="UP000292120">
    <property type="component" value="Unassembled WGS sequence"/>
</dbReference>
<evidence type="ECO:0000256" key="8">
    <source>
        <dbReference type="ARBA" id="ARBA00022692"/>
    </source>
</evidence>
<keyword evidence="13" id="KW-0902">Two-component regulatory system</keyword>
<evidence type="ECO:0000313" key="20">
    <source>
        <dbReference type="EMBL" id="TBO34321.1"/>
    </source>
</evidence>
<dbReference type="SUPFAM" id="SSF55874">
    <property type="entry name" value="ATPase domain of HSP90 chaperone/DNA topoisomerase II/histidine kinase"/>
    <property type="match status" value="1"/>
</dbReference>
<evidence type="ECO:0000259" key="19">
    <source>
        <dbReference type="PROSITE" id="PS50109"/>
    </source>
</evidence>
<evidence type="ECO:0000256" key="15">
    <source>
        <dbReference type="ARBA" id="ARBA00073143"/>
    </source>
</evidence>
<evidence type="ECO:0000256" key="14">
    <source>
        <dbReference type="ARBA" id="ARBA00023136"/>
    </source>
</evidence>
<evidence type="ECO:0000256" key="12">
    <source>
        <dbReference type="ARBA" id="ARBA00022989"/>
    </source>
</evidence>
<dbReference type="PIRSF" id="PIRSF036431">
    <property type="entry name" value="STHK_DctB"/>
    <property type="match status" value="1"/>
</dbReference>
<comment type="caution">
    <text evidence="20">The sequence shown here is derived from an EMBL/GenBank/DDBJ whole genome shotgun (WGS) entry which is preliminary data.</text>
</comment>
<keyword evidence="21" id="KW-1185">Reference proteome</keyword>
<keyword evidence="12 18" id="KW-1133">Transmembrane helix</keyword>
<keyword evidence="6" id="KW-0597">Phosphoprotein</keyword>
<comment type="subcellular location">
    <subcellularLocation>
        <location evidence="2">Cell inner membrane</location>
        <topology evidence="2">Multi-pass membrane protein</topology>
    </subcellularLocation>
</comment>
<organism evidence="20 21">
    <name type="scientific">Aquabacterium lacunae</name>
    <dbReference type="NCBI Taxonomy" id="2528630"/>
    <lineage>
        <taxon>Bacteria</taxon>
        <taxon>Pseudomonadati</taxon>
        <taxon>Pseudomonadota</taxon>
        <taxon>Betaproteobacteria</taxon>
        <taxon>Burkholderiales</taxon>
        <taxon>Aquabacterium</taxon>
    </lineage>
</organism>
<dbReference type="InterPro" id="IPR036097">
    <property type="entry name" value="HisK_dim/P_sf"/>
</dbReference>
<feature type="region of interest" description="Disordered" evidence="17">
    <location>
        <begin position="635"/>
        <end position="663"/>
    </location>
</feature>
<dbReference type="PROSITE" id="PS50109">
    <property type="entry name" value="HIS_KIN"/>
    <property type="match status" value="1"/>
</dbReference>
<dbReference type="GO" id="GO:0005524">
    <property type="term" value="F:ATP binding"/>
    <property type="evidence" value="ECO:0007669"/>
    <property type="project" value="UniProtKB-KW"/>
</dbReference>
<dbReference type="GO" id="GO:0000155">
    <property type="term" value="F:phosphorelay sensor kinase activity"/>
    <property type="evidence" value="ECO:0007669"/>
    <property type="project" value="InterPro"/>
</dbReference>
<evidence type="ECO:0000256" key="16">
    <source>
        <dbReference type="SAM" id="Coils"/>
    </source>
</evidence>
<evidence type="ECO:0000256" key="4">
    <source>
        <dbReference type="ARBA" id="ARBA00022475"/>
    </source>
</evidence>
<protein>
    <recommendedName>
        <fullName evidence="15">C4-dicarboxylate transport sensor protein DctB</fullName>
        <ecNumber evidence="3">2.7.13.3</ecNumber>
    </recommendedName>
</protein>
<dbReference type="FunFam" id="1.10.287.130:FF:000049">
    <property type="entry name" value="C4-dicarboxylate transport sensor protein DctB"/>
    <property type="match status" value="1"/>
</dbReference>
<dbReference type="EMBL" id="SIXI01000001">
    <property type="protein sequence ID" value="TBO34321.1"/>
    <property type="molecule type" value="Genomic_DNA"/>
</dbReference>
<evidence type="ECO:0000256" key="10">
    <source>
        <dbReference type="ARBA" id="ARBA00022777"/>
    </source>
</evidence>
<dbReference type="PRINTS" id="PR00344">
    <property type="entry name" value="BCTRLSENSOR"/>
</dbReference>
<feature type="coiled-coil region" evidence="16">
    <location>
        <begin position="351"/>
        <end position="417"/>
    </location>
</feature>
<dbReference type="PANTHER" id="PTHR43065:SF46">
    <property type="entry name" value="C4-DICARBOXYLATE TRANSPORT SENSOR PROTEIN DCTB"/>
    <property type="match status" value="1"/>
</dbReference>
<dbReference type="InterPro" id="IPR004358">
    <property type="entry name" value="Sig_transdc_His_kin-like_C"/>
</dbReference>
<dbReference type="InterPro" id="IPR029151">
    <property type="entry name" value="Sensor-like_sf"/>
</dbReference>
<dbReference type="GO" id="GO:0005886">
    <property type="term" value="C:plasma membrane"/>
    <property type="evidence" value="ECO:0007669"/>
    <property type="project" value="UniProtKB-SubCell"/>
</dbReference>
<keyword evidence="11" id="KW-0067">ATP-binding</keyword>
<keyword evidence="10 20" id="KW-0418">Kinase</keyword>
<dbReference type="SUPFAM" id="SSF47384">
    <property type="entry name" value="Homodimeric domain of signal transducing histidine kinase"/>
    <property type="match status" value="1"/>
</dbReference>
<feature type="transmembrane region" description="Helical" evidence="18">
    <location>
        <begin position="327"/>
        <end position="348"/>
    </location>
</feature>
<keyword evidence="16" id="KW-0175">Coiled coil</keyword>
<dbReference type="SUPFAM" id="SSF103190">
    <property type="entry name" value="Sensory domain-like"/>
    <property type="match status" value="1"/>
</dbReference>
<accession>A0A4Q9H3Z8</accession>
<dbReference type="InterPro" id="IPR017055">
    <property type="entry name" value="Sig_transdc_His_kinase_DctB"/>
</dbReference>
<evidence type="ECO:0000256" key="1">
    <source>
        <dbReference type="ARBA" id="ARBA00000085"/>
    </source>
</evidence>
<dbReference type="Gene3D" id="3.30.565.10">
    <property type="entry name" value="Histidine kinase-like ATPase, C-terminal domain"/>
    <property type="match status" value="1"/>
</dbReference>
<feature type="domain" description="Histidine kinase" evidence="19">
    <location>
        <begin position="426"/>
        <end position="640"/>
    </location>
</feature>
<evidence type="ECO:0000256" key="2">
    <source>
        <dbReference type="ARBA" id="ARBA00004429"/>
    </source>
</evidence>
<dbReference type="RefSeq" id="WP_130966271.1">
    <property type="nucleotide sequence ID" value="NZ_SIXI01000001.1"/>
</dbReference>
<dbReference type="InterPro" id="IPR036890">
    <property type="entry name" value="HATPase_C_sf"/>
</dbReference>
<gene>
    <name evidence="20" type="ORF">EYS42_02555</name>
</gene>
<feature type="transmembrane region" description="Helical" evidence="18">
    <location>
        <begin position="32"/>
        <end position="51"/>
    </location>
</feature>
<evidence type="ECO:0000256" key="3">
    <source>
        <dbReference type="ARBA" id="ARBA00012438"/>
    </source>
</evidence>
<dbReference type="AlphaFoldDB" id="A0A4Q9H3Z8"/>
<evidence type="ECO:0000256" key="13">
    <source>
        <dbReference type="ARBA" id="ARBA00023012"/>
    </source>
</evidence>
<keyword evidence="7" id="KW-0808">Transferase</keyword>